<dbReference type="KEGG" id="ska:CP970_16160"/>
<dbReference type="InterPro" id="IPR058548">
    <property type="entry name" value="MlaB-like_STAS"/>
</dbReference>
<name>A0A5J6GGE4_STRKN</name>
<gene>
    <name evidence="3" type="ORF">CP970_16160</name>
</gene>
<dbReference type="Proteomes" id="UP000325529">
    <property type="component" value="Chromosome"/>
</dbReference>
<feature type="region of interest" description="Disordered" evidence="1">
    <location>
        <begin position="114"/>
        <end position="134"/>
    </location>
</feature>
<sequence length="134" mass="13755">MSSTGPASHPCVADSAENLIRIAGPLRPGDVPPLCEQVAAVRHGPGGGDVICDVTDVTTADMSTVDAIARLQLAARRAGGRIRLRNPTPALLALLGLVGLVELLGLVVEMEGHAEQREPPRGVQEAVEAGDAAL</sequence>
<reference evidence="3 4" key="1">
    <citation type="submission" date="2017-09" db="EMBL/GenBank/DDBJ databases">
        <authorList>
            <person name="Lee N."/>
            <person name="Cho B.-K."/>
        </authorList>
    </citation>
    <scope>NUCLEOTIDE SEQUENCE [LARGE SCALE GENOMIC DNA]</scope>
    <source>
        <strain evidence="3 4">ATCC 12853</strain>
    </source>
</reference>
<dbReference type="AlphaFoldDB" id="A0A5J6GGE4"/>
<evidence type="ECO:0000313" key="4">
    <source>
        <dbReference type="Proteomes" id="UP000325529"/>
    </source>
</evidence>
<evidence type="ECO:0000259" key="2">
    <source>
        <dbReference type="PROSITE" id="PS50801"/>
    </source>
</evidence>
<evidence type="ECO:0000256" key="1">
    <source>
        <dbReference type="SAM" id="MobiDB-lite"/>
    </source>
</evidence>
<dbReference type="Pfam" id="PF13466">
    <property type="entry name" value="STAS_2"/>
    <property type="match status" value="1"/>
</dbReference>
<dbReference type="InterPro" id="IPR036513">
    <property type="entry name" value="STAS_dom_sf"/>
</dbReference>
<dbReference type="Gene3D" id="3.30.750.24">
    <property type="entry name" value="STAS domain"/>
    <property type="match status" value="1"/>
</dbReference>
<dbReference type="OrthoDB" id="4335181at2"/>
<dbReference type="SUPFAM" id="SSF52091">
    <property type="entry name" value="SpoIIaa-like"/>
    <property type="match status" value="1"/>
</dbReference>
<organism evidence="3 4">
    <name type="scientific">Streptomyces kanamyceticus</name>
    <dbReference type="NCBI Taxonomy" id="1967"/>
    <lineage>
        <taxon>Bacteria</taxon>
        <taxon>Bacillati</taxon>
        <taxon>Actinomycetota</taxon>
        <taxon>Actinomycetes</taxon>
        <taxon>Kitasatosporales</taxon>
        <taxon>Streptomycetaceae</taxon>
        <taxon>Streptomyces</taxon>
    </lineage>
</organism>
<dbReference type="EMBL" id="CP023699">
    <property type="protein sequence ID" value="QEU92236.1"/>
    <property type="molecule type" value="Genomic_DNA"/>
</dbReference>
<accession>A0A5J6GGE4</accession>
<protein>
    <submittedName>
        <fullName evidence="3">STAS domain-containing protein</fullName>
    </submittedName>
</protein>
<keyword evidence="4" id="KW-1185">Reference proteome</keyword>
<evidence type="ECO:0000313" key="3">
    <source>
        <dbReference type="EMBL" id="QEU92236.1"/>
    </source>
</evidence>
<dbReference type="PROSITE" id="PS50801">
    <property type="entry name" value="STAS"/>
    <property type="match status" value="1"/>
</dbReference>
<dbReference type="InterPro" id="IPR002645">
    <property type="entry name" value="STAS_dom"/>
</dbReference>
<feature type="domain" description="STAS" evidence="2">
    <location>
        <begin position="19"/>
        <end position="130"/>
    </location>
</feature>
<proteinExistence type="predicted"/>